<dbReference type="EMBL" id="JAYWIO010000004">
    <property type="protein sequence ID" value="KAK7268012.1"/>
    <property type="molecule type" value="Genomic_DNA"/>
</dbReference>
<keyword evidence="1" id="KW-0472">Membrane</keyword>
<accession>A0AAN9I6K0</accession>
<comment type="caution">
    <text evidence="2">The sequence shown here is derived from an EMBL/GenBank/DDBJ whole genome shotgun (WGS) entry which is preliminary data.</text>
</comment>
<protein>
    <submittedName>
        <fullName evidence="2">Uncharacterized protein</fullName>
    </submittedName>
</protein>
<feature type="transmembrane region" description="Helical" evidence="1">
    <location>
        <begin position="75"/>
        <end position="97"/>
    </location>
</feature>
<proteinExistence type="predicted"/>
<organism evidence="2 3">
    <name type="scientific">Crotalaria pallida</name>
    <name type="common">Smooth rattlebox</name>
    <name type="synonym">Crotalaria striata</name>
    <dbReference type="NCBI Taxonomy" id="3830"/>
    <lineage>
        <taxon>Eukaryota</taxon>
        <taxon>Viridiplantae</taxon>
        <taxon>Streptophyta</taxon>
        <taxon>Embryophyta</taxon>
        <taxon>Tracheophyta</taxon>
        <taxon>Spermatophyta</taxon>
        <taxon>Magnoliopsida</taxon>
        <taxon>eudicotyledons</taxon>
        <taxon>Gunneridae</taxon>
        <taxon>Pentapetalae</taxon>
        <taxon>rosids</taxon>
        <taxon>fabids</taxon>
        <taxon>Fabales</taxon>
        <taxon>Fabaceae</taxon>
        <taxon>Papilionoideae</taxon>
        <taxon>50 kb inversion clade</taxon>
        <taxon>genistoids sensu lato</taxon>
        <taxon>core genistoids</taxon>
        <taxon>Crotalarieae</taxon>
        <taxon>Crotalaria</taxon>
    </lineage>
</organism>
<name>A0AAN9I6K0_CROPI</name>
<feature type="transmembrane region" description="Helical" evidence="1">
    <location>
        <begin position="117"/>
        <end position="136"/>
    </location>
</feature>
<evidence type="ECO:0000256" key="1">
    <source>
        <dbReference type="SAM" id="Phobius"/>
    </source>
</evidence>
<keyword evidence="3" id="KW-1185">Reference proteome</keyword>
<reference evidence="2 3" key="1">
    <citation type="submission" date="2024-01" db="EMBL/GenBank/DDBJ databases">
        <title>The genomes of 5 underutilized Papilionoideae crops provide insights into root nodulation and disease resistanc.</title>
        <authorList>
            <person name="Yuan L."/>
        </authorList>
    </citation>
    <scope>NUCLEOTIDE SEQUENCE [LARGE SCALE GENOMIC DNA]</scope>
    <source>
        <strain evidence="2">ZHUSHIDOU_FW_LH</strain>
        <tissue evidence="2">Leaf</tissue>
    </source>
</reference>
<evidence type="ECO:0000313" key="2">
    <source>
        <dbReference type="EMBL" id="KAK7268012.1"/>
    </source>
</evidence>
<dbReference type="AlphaFoldDB" id="A0AAN9I6K0"/>
<keyword evidence="1" id="KW-1133">Transmembrane helix</keyword>
<dbReference type="Proteomes" id="UP001372338">
    <property type="component" value="Unassembled WGS sequence"/>
</dbReference>
<keyword evidence="1" id="KW-0812">Transmembrane</keyword>
<sequence length="166" mass="18343">MDDGIGISVSDRKCSQLVLVVVLTFDLAAYVLDIIWKRFSHCPHDEVPEKRRVQLVVFVAAIVVLSITDRKCSQLVLVVVLTFDLAAYVIALTMKSLRSDMDDGIGISVSDRKCSQLVLVVVFTFDLAAYVIALTMKSLRQNLLISAGYEVSMTLSSFLKHLISSS</sequence>
<feature type="transmembrane region" description="Helical" evidence="1">
    <location>
        <begin position="51"/>
        <end position="68"/>
    </location>
</feature>
<evidence type="ECO:0000313" key="3">
    <source>
        <dbReference type="Proteomes" id="UP001372338"/>
    </source>
</evidence>
<gene>
    <name evidence="2" type="ORF">RIF29_20694</name>
</gene>
<feature type="transmembrane region" description="Helical" evidence="1">
    <location>
        <begin position="17"/>
        <end position="36"/>
    </location>
</feature>